<sequence length="679" mass="78790">MQPALLLSLLGAVGLAAVSSMPVDNRNHNEEMVTRCIIEVLSNALSKSSTPPITPECRQVLKKSRKDVKDKETTENENTKFEVRLLRDPDDVSEAHRSSSREEAGAPGEEDAQGPRKADTEEWAEGGGHSRERVDEPQRSLYPSKSQVSEEAKIGHSENSEREDEEEEEEKGENYQKGEQGEDGSEEKHLEEPGETQNAFLNERNQASAIKKEELVARSETHAAGHAEEKTHSREKSSQESGEEARSQEKHPQESKGQPRSQEESEEGEEDATSEVDKRRTRPRHHHGRSRPDRSSQGGSLHSEENRHSLEESEESNVGMTSLGEKRDHHSTHYRASEEEPEYGEEIKSYPGVQAPEDLEGERYRDRGSEEYRAPRPHSEESWDEEDKRNYPSLELDKMAHGYGEESEEERDHERGKGRHHRGRGGEPRAYFMSDAREEKRFLGEGHHQVQESQMDKARRRPQGAWKELDRNYLNYGEEGAQGKWQQQGDLQDTKENREEARFQGKQYGSHHTAEKRKRLGELFNPYYDPLQWKSSHFERRDNMDDNFLEGEEENELTLNEKNFFPEYNYDWWEKKPFSEDVNWGYEKRNLARVPKLDLKRQYDRVAQLDQLLHYRKKSAEFPDFYDSEEPISTRQEAENEKDRADQTVLTEDEKKELENLAAMDLELQKIAEKFSQRG</sequence>
<evidence type="ECO:0000256" key="10">
    <source>
        <dbReference type="ARBA" id="ARBA00023180"/>
    </source>
</evidence>
<accession>A0A2K6MQP2</accession>
<dbReference type="GeneTree" id="ENSGT00940000154206"/>
<evidence type="ECO:0000256" key="6">
    <source>
        <dbReference type="ARBA" id="ARBA00022685"/>
    </source>
</evidence>
<keyword evidence="3" id="KW-0964">Secreted</keyword>
<feature type="region of interest" description="Disordered" evidence="14">
    <location>
        <begin position="477"/>
        <end position="515"/>
    </location>
</feature>
<feature type="compositionally biased region" description="Basic and acidic residues" evidence="14">
    <location>
        <begin position="148"/>
        <end position="160"/>
    </location>
</feature>
<dbReference type="Pfam" id="PF01271">
    <property type="entry name" value="Granin"/>
    <property type="match status" value="1"/>
</dbReference>
<evidence type="ECO:0000256" key="4">
    <source>
        <dbReference type="ARBA" id="ARBA00022553"/>
    </source>
</evidence>
<feature type="compositionally biased region" description="Polar residues" evidence="14">
    <location>
        <begin position="195"/>
        <end position="208"/>
    </location>
</feature>
<evidence type="ECO:0000313" key="17">
    <source>
        <dbReference type="Proteomes" id="UP000233180"/>
    </source>
</evidence>
<evidence type="ECO:0000313" key="16">
    <source>
        <dbReference type="Ensembl" id="ENSRBIP00000038100.1"/>
    </source>
</evidence>
<dbReference type="PROSITE" id="PS00423">
    <property type="entry name" value="GRANINS_2"/>
    <property type="match status" value="1"/>
</dbReference>
<dbReference type="PRINTS" id="PR00659">
    <property type="entry name" value="CHROMOGRANIN"/>
</dbReference>
<feature type="compositionally biased region" description="Basic and acidic residues" evidence="14">
    <location>
        <begin position="492"/>
        <end position="503"/>
    </location>
</feature>
<proteinExistence type="inferred from homology"/>
<dbReference type="GeneID" id="108533258"/>
<evidence type="ECO:0000256" key="9">
    <source>
        <dbReference type="ARBA" id="ARBA00023157"/>
    </source>
</evidence>
<dbReference type="KEGG" id="rbb:108533258"/>
<evidence type="ECO:0000256" key="13">
    <source>
        <dbReference type="ARBA" id="ARBA00044763"/>
    </source>
</evidence>
<comment type="subcellular location">
    <subcellularLocation>
        <location evidence="1">Secreted</location>
    </subcellularLocation>
</comment>
<dbReference type="PANTHER" id="PTHR10583">
    <property type="entry name" value="CHROMOGRANIN"/>
    <property type="match status" value="1"/>
</dbReference>
<evidence type="ECO:0000256" key="3">
    <source>
        <dbReference type="ARBA" id="ARBA00022525"/>
    </source>
</evidence>
<gene>
    <name evidence="16" type="primary">CHGB</name>
</gene>
<keyword evidence="8" id="KW-0654">Proteoglycan</keyword>
<name>A0A2K6MQP2_RHIBE</name>
<dbReference type="InterPro" id="IPR001819">
    <property type="entry name" value="Chromogranin_AB"/>
</dbReference>
<reference evidence="16" key="2">
    <citation type="submission" date="2025-08" db="UniProtKB">
        <authorList>
            <consortium name="Ensembl"/>
        </authorList>
    </citation>
    <scope>IDENTIFICATION</scope>
</reference>
<dbReference type="CTD" id="1114"/>
<feature type="chain" id="PRO_5044069312" description="Secretogranin-1" evidence="15">
    <location>
        <begin position="21"/>
        <end position="679"/>
    </location>
</feature>
<evidence type="ECO:0000256" key="2">
    <source>
        <dbReference type="ARBA" id="ARBA00005723"/>
    </source>
</evidence>
<feature type="compositionally biased region" description="Basic and acidic residues" evidence="14">
    <location>
        <begin position="361"/>
        <end position="415"/>
    </location>
</feature>
<feature type="compositionally biased region" description="Basic and acidic residues" evidence="14">
    <location>
        <begin position="67"/>
        <end position="104"/>
    </location>
</feature>
<dbReference type="PROSITE" id="PS00422">
    <property type="entry name" value="GRANINS_1"/>
    <property type="match status" value="1"/>
</dbReference>
<evidence type="ECO:0000256" key="14">
    <source>
        <dbReference type="SAM" id="MobiDB-lite"/>
    </source>
</evidence>
<accession>A0AAJ7MKG9</accession>
<evidence type="ECO:0000256" key="1">
    <source>
        <dbReference type="ARBA" id="ARBA00004613"/>
    </source>
</evidence>
<organism evidence="16 17">
    <name type="scientific">Rhinopithecus bieti</name>
    <name type="common">Black snub-nosed monkey</name>
    <name type="synonym">Pygathrix bieti</name>
    <dbReference type="NCBI Taxonomy" id="61621"/>
    <lineage>
        <taxon>Eukaryota</taxon>
        <taxon>Metazoa</taxon>
        <taxon>Chordata</taxon>
        <taxon>Craniata</taxon>
        <taxon>Vertebrata</taxon>
        <taxon>Euteleostomi</taxon>
        <taxon>Mammalia</taxon>
        <taxon>Eutheria</taxon>
        <taxon>Euarchontoglires</taxon>
        <taxon>Primates</taxon>
        <taxon>Haplorrhini</taxon>
        <taxon>Catarrhini</taxon>
        <taxon>Cercopithecidae</taxon>
        <taxon>Colobinae</taxon>
        <taxon>Rhinopithecus</taxon>
    </lineage>
</organism>
<dbReference type="STRING" id="61621.ENSRBIP00000038100"/>
<evidence type="ECO:0000256" key="8">
    <source>
        <dbReference type="ARBA" id="ARBA00022974"/>
    </source>
</evidence>
<reference evidence="16 17" key="1">
    <citation type="submission" date="2016-06" db="EMBL/GenBank/DDBJ databases">
        <title>Genome of Rhinopithecus bieti.</title>
        <authorList>
            <person name="Wu"/>
            <person name="C.-I. and Zhang"/>
            <person name="Y."/>
        </authorList>
    </citation>
    <scope>NUCLEOTIDE SEQUENCE</scope>
</reference>
<dbReference type="OMA" id="RPGHKHQ"/>
<evidence type="ECO:0000256" key="12">
    <source>
        <dbReference type="ARBA" id="ARBA00042410"/>
    </source>
</evidence>
<protein>
    <recommendedName>
        <fullName evidence="11">Secretogranin-1</fullName>
    </recommendedName>
    <alternativeName>
        <fullName evidence="12">Chromogranin-B</fullName>
    </alternativeName>
</protein>
<keyword evidence="10" id="KW-0325">Glycoprotein</keyword>
<keyword evidence="6" id="KW-0165">Cleavage on pair of basic residues</keyword>
<feature type="region of interest" description="Disordered" evidence="14">
    <location>
        <begin position="624"/>
        <end position="654"/>
    </location>
</feature>
<feature type="compositionally biased region" description="Basic and acidic residues" evidence="14">
    <location>
        <begin position="128"/>
        <end position="138"/>
    </location>
</feature>
<feature type="compositionally biased region" description="Acidic residues" evidence="14">
    <location>
        <begin position="264"/>
        <end position="274"/>
    </location>
</feature>
<evidence type="ECO:0000256" key="15">
    <source>
        <dbReference type="SAM" id="SignalP"/>
    </source>
</evidence>
<dbReference type="Proteomes" id="UP000233180">
    <property type="component" value="Unassembled WGS sequence"/>
</dbReference>
<dbReference type="GO" id="GO:0005615">
    <property type="term" value="C:extracellular space"/>
    <property type="evidence" value="ECO:0007669"/>
    <property type="project" value="TreeGrafter"/>
</dbReference>
<comment type="subunit">
    <text evidence="13">Interacts with ITPR1 in the secretory granules.</text>
</comment>
<keyword evidence="7 15" id="KW-0732">Signal</keyword>
<dbReference type="PANTHER" id="PTHR10583:SF4">
    <property type="entry name" value="SECRETOGRANIN-1"/>
    <property type="match status" value="1"/>
</dbReference>
<dbReference type="OrthoDB" id="9907623at2759"/>
<keyword evidence="5" id="KW-0765">Sulfation</keyword>
<feature type="compositionally biased region" description="Acidic residues" evidence="14">
    <location>
        <begin position="161"/>
        <end position="171"/>
    </location>
</feature>
<feature type="region of interest" description="Disordered" evidence="14">
    <location>
        <begin position="445"/>
        <end position="464"/>
    </location>
</feature>
<evidence type="ECO:0000256" key="11">
    <source>
        <dbReference type="ARBA" id="ARBA00039221"/>
    </source>
</evidence>
<feature type="compositionally biased region" description="Basic residues" evidence="14">
    <location>
        <begin position="279"/>
        <end position="289"/>
    </location>
</feature>
<feature type="compositionally biased region" description="Basic and acidic residues" evidence="14">
    <location>
        <begin position="210"/>
        <end position="254"/>
    </location>
</feature>
<dbReference type="RefSeq" id="XP_017733259.1">
    <property type="nucleotide sequence ID" value="XM_017877770.1"/>
</dbReference>
<feature type="signal peptide" evidence="15">
    <location>
        <begin position="1"/>
        <end position="20"/>
    </location>
</feature>
<feature type="compositionally biased region" description="Basic and acidic residues" evidence="14">
    <location>
        <begin position="636"/>
        <end position="654"/>
    </location>
</feature>
<comment type="similarity">
    <text evidence="2">Belongs to the chromogranin/secretogranin protein family.</text>
</comment>
<dbReference type="InterPro" id="IPR018054">
    <property type="entry name" value="Chromogranin_CS"/>
</dbReference>
<feature type="region of interest" description="Disordered" evidence="14">
    <location>
        <begin position="63"/>
        <end position="431"/>
    </location>
</feature>
<feature type="compositionally biased region" description="Basic and acidic residues" evidence="14">
    <location>
        <begin position="302"/>
        <end position="311"/>
    </location>
</feature>
<dbReference type="AlphaFoldDB" id="A0A2K6MQP2"/>
<keyword evidence="4" id="KW-0597">Phosphoprotein</keyword>
<dbReference type="InterPro" id="IPR001990">
    <property type="entry name" value="Granin"/>
</dbReference>
<keyword evidence="17" id="KW-1185">Reference proteome</keyword>
<evidence type="ECO:0000256" key="7">
    <source>
        <dbReference type="ARBA" id="ARBA00022729"/>
    </source>
</evidence>
<keyword evidence="9" id="KW-1015">Disulfide bond</keyword>
<dbReference type="Ensembl" id="ENSRBIT00000062117.1">
    <property type="protein sequence ID" value="ENSRBIP00000038100.1"/>
    <property type="gene ID" value="ENSRBIG00000042588.1"/>
</dbReference>
<reference evidence="16" key="3">
    <citation type="submission" date="2025-09" db="UniProtKB">
        <authorList>
            <consortium name="Ensembl"/>
        </authorList>
    </citation>
    <scope>IDENTIFICATION</scope>
</reference>
<evidence type="ECO:0000256" key="5">
    <source>
        <dbReference type="ARBA" id="ARBA00022641"/>
    </source>
</evidence>
<feature type="compositionally biased region" description="Basic and acidic residues" evidence="14">
    <location>
        <begin position="445"/>
        <end position="457"/>
    </location>
</feature>
<dbReference type="GO" id="GO:0030141">
    <property type="term" value="C:secretory granule"/>
    <property type="evidence" value="ECO:0007669"/>
    <property type="project" value="InterPro"/>
</dbReference>
<feature type="compositionally biased region" description="Basic and acidic residues" evidence="14">
    <location>
        <begin position="172"/>
        <end position="192"/>
    </location>
</feature>